<keyword evidence="2" id="KW-1185">Reference proteome</keyword>
<evidence type="ECO:0000313" key="1">
    <source>
        <dbReference type="EMBL" id="VDM28420.1"/>
    </source>
</evidence>
<dbReference type="Proteomes" id="UP000050794">
    <property type="component" value="Unassembled WGS sequence"/>
</dbReference>
<evidence type="ECO:0000313" key="3">
    <source>
        <dbReference type="WBParaSite" id="TCNE_0000270401-mRNA-1"/>
    </source>
</evidence>
<evidence type="ECO:0000313" key="2">
    <source>
        <dbReference type="Proteomes" id="UP000050794"/>
    </source>
</evidence>
<dbReference type="EMBL" id="UYWY01002902">
    <property type="protein sequence ID" value="VDM28420.1"/>
    <property type="molecule type" value="Genomic_DNA"/>
</dbReference>
<reference evidence="1 2" key="2">
    <citation type="submission" date="2018-11" db="EMBL/GenBank/DDBJ databases">
        <authorList>
            <consortium name="Pathogen Informatics"/>
        </authorList>
    </citation>
    <scope>NUCLEOTIDE SEQUENCE [LARGE SCALE GENOMIC DNA]</scope>
</reference>
<reference evidence="3" key="1">
    <citation type="submission" date="2016-06" db="UniProtKB">
        <authorList>
            <consortium name="WormBaseParasite"/>
        </authorList>
    </citation>
    <scope>IDENTIFICATION</scope>
</reference>
<sequence>MANTLVWCATATDSLLRVEAPRGNCHELATSSLRIRDVDEAIWTYKAHVKLVRLSTGRRTAAQAADTIAMLLLS</sequence>
<accession>A0A183U2I4</accession>
<name>A0A183U2I4_TOXCA</name>
<dbReference type="AlphaFoldDB" id="A0A183U2I4"/>
<gene>
    <name evidence="1" type="ORF">TCNE_LOCUS2703</name>
</gene>
<dbReference type="WBParaSite" id="TCNE_0000270401-mRNA-1">
    <property type="protein sequence ID" value="TCNE_0000270401-mRNA-1"/>
    <property type="gene ID" value="TCNE_0000270401"/>
</dbReference>
<protein>
    <submittedName>
        <fullName evidence="3">Transposase</fullName>
    </submittedName>
</protein>
<organism evidence="2 3">
    <name type="scientific">Toxocara canis</name>
    <name type="common">Canine roundworm</name>
    <dbReference type="NCBI Taxonomy" id="6265"/>
    <lineage>
        <taxon>Eukaryota</taxon>
        <taxon>Metazoa</taxon>
        <taxon>Ecdysozoa</taxon>
        <taxon>Nematoda</taxon>
        <taxon>Chromadorea</taxon>
        <taxon>Rhabditida</taxon>
        <taxon>Spirurina</taxon>
        <taxon>Ascaridomorpha</taxon>
        <taxon>Ascaridoidea</taxon>
        <taxon>Toxocaridae</taxon>
        <taxon>Toxocara</taxon>
    </lineage>
</organism>
<proteinExistence type="predicted"/>